<evidence type="ECO:0000313" key="1">
    <source>
        <dbReference type="EMBL" id="MBO0452250.1"/>
    </source>
</evidence>
<organism evidence="1 2">
    <name type="scientific">Candidatus Enterococcus murrayae</name>
    <dbReference type="NCBI Taxonomy" id="2815321"/>
    <lineage>
        <taxon>Bacteria</taxon>
        <taxon>Bacillati</taxon>
        <taxon>Bacillota</taxon>
        <taxon>Bacilli</taxon>
        <taxon>Lactobacillales</taxon>
        <taxon>Enterococcaceae</taxon>
        <taxon>Enterococcus</taxon>
    </lineage>
</organism>
<proteinExistence type="predicted"/>
<dbReference type="Proteomes" id="UP000664495">
    <property type="component" value="Unassembled WGS sequence"/>
</dbReference>
<gene>
    <name evidence="1" type="ORF">JZO85_08220</name>
</gene>
<dbReference type="RefSeq" id="WP_207108027.1">
    <property type="nucleotide sequence ID" value="NZ_JAFLVR010000020.1"/>
</dbReference>
<accession>A0ABS3HH62</accession>
<dbReference type="EMBL" id="JAFLVR010000020">
    <property type="protein sequence ID" value="MBO0452250.1"/>
    <property type="molecule type" value="Genomic_DNA"/>
</dbReference>
<evidence type="ECO:0000313" key="2">
    <source>
        <dbReference type="Proteomes" id="UP000664495"/>
    </source>
</evidence>
<name>A0ABS3HH62_9ENTE</name>
<protein>
    <submittedName>
        <fullName evidence="1">DUF2187 domain-containing protein</fullName>
    </submittedName>
</protein>
<sequence length="89" mass="9945">MKNGSQAIPSSIMEVRENTYNLQFIVGDAVDFLFNEGKSALSGTVLKKYTNSCLVDISQDSRLTKDEIDQYNQKVVVNYKKIKGVVHDG</sequence>
<keyword evidence="2" id="KW-1185">Reference proteome</keyword>
<reference evidence="1 2" key="1">
    <citation type="submission" date="2021-03" db="EMBL/GenBank/DDBJ databases">
        <title>Enterococcal diversity collection.</title>
        <authorList>
            <person name="Gilmore M.S."/>
            <person name="Schwartzman J."/>
            <person name="Van Tyne D."/>
            <person name="Martin M."/>
            <person name="Earl A.M."/>
            <person name="Manson A.L."/>
            <person name="Straub T."/>
            <person name="Salamzade R."/>
            <person name="Saavedra J."/>
            <person name="Lebreton F."/>
            <person name="Prichula J."/>
            <person name="Schaufler K."/>
            <person name="Gaca A."/>
            <person name="Sgardioli B."/>
            <person name="Wagenaar J."/>
            <person name="Strong T."/>
        </authorList>
    </citation>
    <scope>NUCLEOTIDE SEQUENCE [LARGE SCALE GENOMIC DNA]</scope>
    <source>
        <strain evidence="1 2">MJM16</strain>
    </source>
</reference>
<comment type="caution">
    <text evidence="1">The sequence shown here is derived from an EMBL/GenBank/DDBJ whole genome shotgun (WGS) entry which is preliminary data.</text>
</comment>